<feature type="transmembrane region" description="Helical" evidence="1">
    <location>
        <begin position="217"/>
        <end position="238"/>
    </location>
</feature>
<feature type="transmembrane region" description="Helical" evidence="1">
    <location>
        <begin position="22"/>
        <end position="42"/>
    </location>
</feature>
<organism evidence="2 3">
    <name type="scientific">Fragilariopsis cylindrus CCMP1102</name>
    <dbReference type="NCBI Taxonomy" id="635003"/>
    <lineage>
        <taxon>Eukaryota</taxon>
        <taxon>Sar</taxon>
        <taxon>Stramenopiles</taxon>
        <taxon>Ochrophyta</taxon>
        <taxon>Bacillariophyta</taxon>
        <taxon>Bacillariophyceae</taxon>
        <taxon>Bacillariophycidae</taxon>
        <taxon>Bacillariales</taxon>
        <taxon>Bacillariaceae</taxon>
        <taxon>Fragilariopsis</taxon>
    </lineage>
</organism>
<keyword evidence="1" id="KW-0472">Membrane</keyword>
<feature type="transmembrane region" description="Helical" evidence="1">
    <location>
        <begin position="282"/>
        <end position="305"/>
    </location>
</feature>
<evidence type="ECO:0000256" key="1">
    <source>
        <dbReference type="SAM" id="Phobius"/>
    </source>
</evidence>
<keyword evidence="1" id="KW-0812">Transmembrane</keyword>
<dbReference type="PANTHER" id="PTHR34730:SF1">
    <property type="entry name" value="PARAQUAT-INDUCIBLE PROTEIN A"/>
    <property type="match status" value="1"/>
</dbReference>
<feature type="transmembrane region" description="Helical" evidence="1">
    <location>
        <begin position="121"/>
        <end position="147"/>
    </location>
</feature>
<keyword evidence="1" id="KW-1133">Transmembrane helix</keyword>
<dbReference type="InParanoid" id="A0A1E7FT91"/>
<dbReference type="PANTHER" id="PTHR34730">
    <property type="entry name" value="UNNAMED PRODUCT"/>
    <property type="match status" value="1"/>
</dbReference>
<protein>
    <recommendedName>
        <fullName evidence="4">Paraquat-inducible protein A</fullName>
    </recommendedName>
</protein>
<accession>A0A1E7FT91</accession>
<reference evidence="2 3" key="1">
    <citation type="submission" date="2016-09" db="EMBL/GenBank/DDBJ databases">
        <title>Extensive genetic diversity and differential bi-allelic expression allows diatom success in the polar Southern Ocean.</title>
        <authorList>
            <consortium name="DOE Joint Genome Institute"/>
            <person name="Mock T."/>
            <person name="Otillar R.P."/>
            <person name="Strauss J."/>
            <person name="Dupont C."/>
            <person name="Frickenhaus S."/>
            <person name="Maumus F."/>
            <person name="Mcmullan M."/>
            <person name="Sanges R."/>
            <person name="Schmutz J."/>
            <person name="Toseland A."/>
            <person name="Valas R."/>
            <person name="Veluchamy A."/>
            <person name="Ward B.J."/>
            <person name="Allen A."/>
            <person name="Barry K."/>
            <person name="Falciatore A."/>
            <person name="Ferrante M."/>
            <person name="Fortunato A.E."/>
            <person name="Gloeckner G."/>
            <person name="Gruber A."/>
            <person name="Hipkin R."/>
            <person name="Janech M."/>
            <person name="Kroth P."/>
            <person name="Leese F."/>
            <person name="Lindquist E."/>
            <person name="Lyon B.R."/>
            <person name="Martin J."/>
            <person name="Mayer C."/>
            <person name="Parker M."/>
            <person name="Quesneville H."/>
            <person name="Raymond J."/>
            <person name="Uhlig C."/>
            <person name="Valentin K.U."/>
            <person name="Worden A.Z."/>
            <person name="Armbrust E.V."/>
            <person name="Bowler C."/>
            <person name="Green B."/>
            <person name="Moulton V."/>
            <person name="Van Oosterhout C."/>
            <person name="Grigoriev I."/>
        </authorList>
    </citation>
    <scope>NUCLEOTIDE SEQUENCE [LARGE SCALE GENOMIC DNA]</scope>
    <source>
        <strain evidence="2 3">CCMP1102</strain>
    </source>
</reference>
<dbReference type="Pfam" id="PF04403">
    <property type="entry name" value="PqiA"/>
    <property type="match status" value="1"/>
</dbReference>
<dbReference type="OrthoDB" id="422471at2759"/>
<proteinExistence type="predicted"/>
<evidence type="ECO:0000313" key="2">
    <source>
        <dbReference type="EMBL" id="OEU21392.1"/>
    </source>
</evidence>
<feature type="non-terminal residue" evidence="2">
    <location>
        <position position="1"/>
    </location>
</feature>
<name>A0A1E7FT91_9STRA</name>
<keyword evidence="3" id="KW-1185">Reference proteome</keyword>
<dbReference type="InterPro" id="IPR007498">
    <property type="entry name" value="PqiA-like"/>
</dbReference>
<gene>
    <name evidence="2" type="ORF">FRACYDRAFT_138831</name>
</gene>
<evidence type="ECO:0008006" key="4">
    <source>
        <dbReference type="Google" id="ProtNLM"/>
    </source>
</evidence>
<dbReference type="AlphaFoldDB" id="A0A1E7FT91"/>
<feature type="transmembrane region" description="Helical" evidence="1">
    <location>
        <begin position="369"/>
        <end position="387"/>
    </location>
</feature>
<feature type="transmembrane region" description="Helical" evidence="1">
    <location>
        <begin position="86"/>
        <end position="109"/>
    </location>
</feature>
<feature type="transmembrane region" description="Helical" evidence="1">
    <location>
        <begin position="317"/>
        <end position="341"/>
    </location>
</feature>
<sequence>DDDNQDESCTYKSHFKDQSIPIYVRLGIFIFLLATSLLLLAADIGSGVTVDSILMEDGEVVEINAILNVSVISSVGKLWNTKSYPLAIFIAITSIGWPYVKLAIATYAWMMPYRNSRRRELLIEIIDVLGKWSFVDIMVLVEIMVAFRSTVDLGFGLKLEIVLVAQWGFYGFVVATMMSLLSTHVILHYHRKVNYHNNNNANDSNINTARDRLSTGFVVVAAISLLLSMIVYLAGVIVKSFEVTSTRGTESESTSYSITSIGLEISNAYIDSSHAGTRFIQAMWFFLAVVMPLWCSFLFLILYTFPGLSKIWMERIFTMAEIAFAWSCAEVLLISTVFAVLQMPIFGNGLVENDCTACFVITSRILPEFALLCVGTVLNVSTNVWLYRKAHSVIY</sequence>
<feature type="non-terminal residue" evidence="2">
    <location>
        <position position="395"/>
    </location>
</feature>
<evidence type="ECO:0000313" key="3">
    <source>
        <dbReference type="Proteomes" id="UP000095751"/>
    </source>
</evidence>
<dbReference type="EMBL" id="KV784354">
    <property type="protein sequence ID" value="OEU21392.1"/>
    <property type="molecule type" value="Genomic_DNA"/>
</dbReference>
<feature type="transmembrane region" description="Helical" evidence="1">
    <location>
        <begin position="167"/>
        <end position="187"/>
    </location>
</feature>
<dbReference type="KEGG" id="fcy:FRACYDRAFT_138831"/>
<dbReference type="Proteomes" id="UP000095751">
    <property type="component" value="Unassembled WGS sequence"/>
</dbReference>